<proteinExistence type="inferred from homology"/>
<dbReference type="NCBIfam" id="NF010041">
    <property type="entry name" value="PRK13517.1-1"/>
    <property type="match status" value="1"/>
</dbReference>
<dbReference type="PANTHER" id="PTHR36510:SF1">
    <property type="entry name" value="GLUTAMATE--CYSTEINE LIGASE 2-RELATED"/>
    <property type="match status" value="1"/>
</dbReference>
<keyword evidence="2 5" id="KW-0547">Nucleotide-binding</keyword>
<evidence type="ECO:0000256" key="3">
    <source>
        <dbReference type="ARBA" id="ARBA00022840"/>
    </source>
</evidence>
<evidence type="ECO:0000256" key="2">
    <source>
        <dbReference type="ARBA" id="ARBA00022741"/>
    </source>
</evidence>
<dbReference type="InterPro" id="IPR014746">
    <property type="entry name" value="Gln_synth/guanido_kin_cat_dom"/>
</dbReference>
<dbReference type="SUPFAM" id="SSF55931">
    <property type="entry name" value="Glutamine synthetase/guanido kinase"/>
    <property type="match status" value="1"/>
</dbReference>
<dbReference type="EC" id="6.3.2.2" evidence="5"/>
<dbReference type="HAMAP" id="MF_01609">
    <property type="entry name" value="Glu_cys_ligase_2"/>
    <property type="match status" value="1"/>
</dbReference>
<dbReference type="Gene3D" id="3.30.590.20">
    <property type="match status" value="1"/>
</dbReference>
<keyword evidence="3 5" id="KW-0067">ATP-binding</keyword>
<dbReference type="Proteomes" id="UP001501231">
    <property type="component" value="Unassembled WGS sequence"/>
</dbReference>
<evidence type="ECO:0000256" key="1">
    <source>
        <dbReference type="ARBA" id="ARBA00022598"/>
    </source>
</evidence>
<dbReference type="Pfam" id="PF04107">
    <property type="entry name" value="GCS2"/>
    <property type="match status" value="1"/>
</dbReference>
<comment type="catalytic activity">
    <reaction evidence="4 5">
        <text>L-cysteine + L-glutamate + ATP = gamma-L-glutamyl-L-cysteine + ADP + phosphate + H(+)</text>
        <dbReference type="Rhea" id="RHEA:13285"/>
        <dbReference type="ChEBI" id="CHEBI:15378"/>
        <dbReference type="ChEBI" id="CHEBI:29985"/>
        <dbReference type="ChEBI" id="CHEBI:30616"/>
        <dbReference type="ChEBI" id="CHEBI:35235"/>
        <dbReference type="ChEBI" id="CHEBI:43474"/>
        <dbReference type="ChEBI" id="CHEBI:58173"/>
        <dbReference type="ChEBI" id="CHEBI:456216"/>
        <dbReference type="EC" id="6.3.2.2"/>
    </reaction>
</comment>
<sequence>MIWLRLTVGVEEEFLLADPVSGATAAGADKLLLRAAEHPFHASGGRYHRELLACQVEAATGVCGPLDDVSRQLRGARESLGAAADGAGLLLVSAGTPVLPGRVPVSGGDERYDAIAAMYAGVAADYQVCGCHVHVGVDDREAAVAVVNHLRPWLPTLLALSANSPYGHGRDSGYASWRMIEQARFPGAGVPPVFASAAELDRSVARLVDCGVIADPAMSFWLARPSPRYPTVEVRAADAVATAEEAVLQAAVTRGLVRAALDDLASGREAPPVDPGVCAAAVWNAARHGLEGPGVHPFEERQVPVSRLLDELMHHIGPALEDAGDLEAVQSLLAWLSRAGSGARRQRAAASGGPRAVVGMLARQTTGTRERIGRPHER</sequence>
<comment type="function">
    <text evidence="5">ATP-dependent carboxylate-amine ligase which exhibits weak glutamate--cysteine ligase activity.</text>
</comment>
<dbReference type="PANTHER" id="PTHR36510">
    <property type="entry name" value="GLUTAMATE--CYSTEINE LIGASE 2-RELATED"/>
    <property type="match status" value="1"/>
</dbReference>
<dbReference type="InterPro" id="IPR006336">
    <property type="entry name" value="GCS2"/>
</dbReference>
<accession>A0ABN3JKN9</accession>
<dbReference type="InterPro" id="IPR011793">
    <property type="entry name" value="YbdK"/>
</dbReference>
<dbReference type="InterPro" id="IPR050141">
    <property type="entry name" value="GCL_type2/YbdK_subfam"/>
</dbReference>
<keyword evidence="7" id="KW-1185">Reference proteome</keyword>
<evidence type="ECO:0000256" key="4">
    <source>
        <dbReference type="ARBA" id="ARBA00048819"/>
    </source>
</evidence>
<gene>
    <name evidence="6" type="ORF">GCM10010191_54300</name>
</gene>
<dbReference type="EMBL" id="BAAARW010000020">
    <property type="protein sequence ID" value="GAA2433268.1"/>
    <property type="molecule type" value="Genomic_DNA"/>
</dbReference>
<reference evidence="6 7" key="1">
    <citation type="journal article" date="2019" name="Int. J. Syst. Evol. Microbiol.">
        <title>The Global Catalogue of Microorganisms (GCM) 10K type strain sequencing project: providing services to taxonomists for standard genome sequencing and annotation.</title>
        <authorList>
            <consortium name="The Broad Institute Genomics Platform"/>
            <consortium name="The Broad Institute Genome Sequencing Center for Infectious Disease"/>
            <person name="Wu L."/>
            <person name="Ma J."/>
        </authorList>
    </citation>
    <scope>NUCLEOTIDE SEQUENCE [LARGE SCALE GENOMIC DNA]</scope>
    <source>
        <strain evidence="6 7">JCM 3325</strain>
    </source>
</reference>
<name>A0ABN3JKN9_9ACTN</name>
<protein>
    <recommendedName>
        <fullName evidence="5">Putative glutamate--cysteine ligase 2</fullName>
        <ecNumber evidence="5">6.3.2.2</ecNumber>
    </recommendedName>
    <alternativeName>
        <fullName evidence="5">Gamma-glutamylcysteine synthetase 2</fullName>
        <shortName evidence="5">GCS 2</shortName>
        <shortName evidence="5">Gamma-GCS 2</shortName>
    </alternativeName>
</protein>
<comment type="similarity">
    <text evidence="5">Belongs to the glutamate--cysteine ligase type 2 family. YbdK subfamily.</text>
</comment>
<keyword evidence="1 5" id="KW-0436">Ligase</keyword>
<organism evidence="6 7">
    <name type="scientific">Actinomadura vinacea</name>
    <dbReference type="NCBI Taxonomy" id="115336"/>
    <lineage>
        <taxon>Bacteria</taxon>
        <taxon>Bacillati</taxon>
        <taxon>Actinomycetota</taxon>
        <taxon>Actinomycetes</taxon>
        <taxon>Streptosporangiales</taxon>
        <taxon>Thermomonosporaceae</taxon>
        <taxon>Actinomadura</taxon>
    </lineage>
</organism>
<comment type="caution">
    <text evidence="6">The sequence shown here is derived from an EMBL/GenBank/DDBJ whole genome shotgun (WGS) entry which is preliminary data.</text>
</comment>
<evidence type="ECO:0000313" key="7">
    <source>
        <dbReference type="Proteomes" id="UP001501231"/>
    </source>
</evidence>
<evidence type="ECO:0000256" key="5">
    <source>
        <dbReference type="HAMAP-Rule" id="MF_01609"/>
    </source>
</evidence>
<evidence type="ECO:0000313" key="6">
    <source>
        <dbReference type="EMBL" id="GAA2433268.1"/>
    </source>
</evidence>
<dbReference type="NCBIfam" id="TIGR02050">
    <property type="entry name" value="gshA_cyan_rel"/>
    <property type="match status" value="1"/>
</dbReference>
<dbReference type="GO" id="GO:0016874">
    <property type="term" value="F:ligase activity"/>
    <property type="evidence" value="ECO:0007669"/>
    <property type="project" value="UniProtKB-KW"/>
</dbReference>
<dbReference type="RefSeq" id="WP_344592610.1">
    <property type="nucleotide sequence ID" value="NZ_BAAARW010000020.1"/>
</dbReference>